<reference evidence="1" key="1">
    <citation type="submission" date="2020-10" db="EMBL/GenBank/DDBJ databases">
        <authorList>
            <person name="Gilroy R."/>
        </authorList>
    </citation>
    <scope>NUCLEOTIDE SEQUENCE</scope>
    <source>
        <strain evidence="1">E3-2379</strain>
    </source>
</reference>
<dbReference type="PANTHER" id="PTHR13061:SF29">
    <property type="entry name" value="GAMMA CARBONIC ANHYDRASE-LIKE 1, MITOCHONDRIAL-RELATED"/>
    <property type="match status" value="1"/>
</dbReference>
<dbReference type="AlphaFoldDB" id="A0A9D9N8T7"/>
<evidence type="ECO:0000313" key="1">
    <source>
        <dbReference type="EMBL" id="MBO8464270.1"/>
    </source>
</evidence>
<evidence type="ECO:0000313" key="2">
    <source>
        <dbReference type="Proteomes" id="UP000823618"/>
    </source>
</evidence>
<dbReference type="InterPro" id="IPR050484">
    <property type="entry name" value="Transf_Hexapept/Carb_Anhydrase"/>
</dbReference>
<dbReference type="Pfam" id="PF00132">
    <property type="entry name" value="Hexapep"/>
    <property type="match status" value="1"/>
</dbReference>
<gene>
    <name evidence="1" type="ORF">IAC13_10095</name>
</gene>
<reference evidence="1" key="2">
    <citation type="journal article" date="2021" name="PeerJ">
        <title>Extensive microbial diversity within the chicken gut microbiome revealed by metagenomics and culture.</title>
        <authorList>
            <person name="Gilroy R."/>
            <person name="Ravi A."/>
            <person name="Getino M."/>
            <person name="Pursley I."/>
            <person name="Horton D.L."/>
            <person name="Alikhan N.F."/>
            <person name="Baker D."/>
            <person name="Gharbi K."/>
            <person name="Hall N."/>
            <person name="Watson M."/>
            <person name="Adriaenssens E.M."/>
            <person name="Foster-Nyarko E."/>
            <person name="Jarju S."/>
            <person name="Secka A."/>
            <person name="Antonio M."/>
            <person name="Oren A."/>
            <person name="Chaudhuri R.R."/>
            <person name="La Ragione R."/>
            <person name="Hildebrand F."/>
            <person name="Pallen M.J."/>
        </authorList>
    </citation>
    <scope>NUCLEOTIDE SEQUENCE</scope>
    <source>
        <strain evidence="1">E3-2379</strain>
    </source>
</reference>
<dbReference type="Gene3D" id="2.160.10.10">
    <property type="entry name" value="Hexapeptide repeat proteins"/>
    <property type="match status" value="1"/>
</dbReference>
<accession>A0A9D9N8T7</accession>
<dbReference type="InterPro" id="IPR001451">
    <property type="entry name" value="Hexapep"/>
</dbReference>
<dbReference type="SUPFAM" id="SSF51161">
    <property type="entry name" value="Trimeric LpxA-like enzymes"/>
    <property type="match status" value="1"/>
</dbReference>
<dbReference type="CDD" id="cd04645">
    <property type="entry name" value="LbH_gamma_CA_like"/>
    <property type="match status" value="1"/>
</dbReference>
<proteinExistence type="predicted"/>
<dbReference type="InterPro" id="IPR011004">
    <property type="entry name" value="Trimer_LpxA-like_sf"/>
</dbReference>
<sequence>WYHAVLRGDVGKIVVGKHTNIQDGAIIHQKKGEKTILGKGVTVGHGAILHGCQIGDYSLVGMGTIILDQAVIGKHCIIGAGSLITGKKVIPDGSLVFGNPAKIIRSLTKEEMESNYHSVEEYKKLRQVL</sequence>
<organism evidence="1 2">
    <name type="scientific">Candidatus Scybalomonas excrementavium</name>
    <dbReference type="NCBI Taxonomy" id="2840943"/>
    <lineage>
        <taxon>Bacteria</taxon>
        <taxon>Bacillati</taxon>
        <taxon>Bacillota</taxon>
        <taxon>Clostridia</taxon>
        <taxon>Lachnospirales</taxon>
        <taxon>Lachnospiraceae</taxon>
        <taxon>Lachnospiraceae incertae sedis</taxon>
        <taxon>Candidatus Scybalomonas</taxon>
    </lineage>
</organism>
<name>A0A9D9N8T7_9FIRM</name>
<dbReference type="EMBL" id="JADIML010000289">
    <property type="protein sequence ID" value="MBO8464270.1"/>
    <property type="molecule type" value="Genomic_DNA"/>
</dbReference>
<comment type="caution">
    <text evidence="1">The sequence shown here is derived from an EMBL/GenBank/DDBJ whole genome shotgun (WGS) entry which is preliminary data.</text>
</comment>
<dbReference type="PANTHER" id="PTHR13061">
    <property type="entry name" value="DYNACTIN SUBUNIT P25"/>
    <property type="match status" value="1"/>
</dbReference>
<dbReference type="Proteomes" id="UP000823618">
    <property type="component" value="Unassembled WGS sequence"/>
</dbReference>
<protein>
    <submittedName>
        <fullName evidence="1">Gamma carbonic anhydrase family protein</fullName>
    </submittedName>
</protein>
<dbReference type="InterPro" id="IPR047324">
    <property type="entry name" value="LbH_gamma_CA-like"/>
</dbReference>
<feature type="non-terminal residue" evidence="1">
    <location>
        <position position="1"/>
    </location>
</feature>